<dbReference type="RefSeq" id="WP_102181560.1">
    <property type="nucleotide sequence ID" value="NZ_NMQE01000305.1"/>
</dbReference>
<keyword evidence="6" id="KW-0175">Coiled coil</keyword>
<dbReference type="EC" id="2.1.1.80" evidence="2"/>
<dbReference type="InterPro" id="IPR000780">
    <property type="entry name" value="CheR_MeTrfase"/>
</dbReference>
<dbReference type="Gene3D" id="1.20.120.330">
    <property type="entry name" value="Nucleotidyltransferases domain 2"/>
    <property type="match status" value="1"/>
</dbReference>
<dbReference type="Pfam" id="PF03705">
    <property type="entry name" value="CheR_N"/>
    <property type="match status" value="1"/>
</dbReference>
<gene>
    <name evidence="9" type="ORF">CEN46_10860</name>
</gene>
<dbReference type="SMART" id="SM00138">
    <property type="entry name" value="MeTrc"/>
    <property type="match status" value="1"/>
</dbReference>
<dbReference type="GO" id="GO:0008983">
    <property type="term" value="F:protein-glutamate O-methyltransferase activity"/>
    <property type="evidence" value="ECO:0007669"/>
    <property type="project" value="UniProtKB-EC"/>
</dbReference>
<keyword evidence="5" id="KW-0949">S-adenosyl-L-methionine</keyword>
<name>A0A2N6LGZ5_9CYAN</name>
<keyword evidence="4" id="KW-0808">Transferase</keyword>
<dbReference type="PROSITE" id="PS50123">
    <property type="entry name" value="CHER"/>
    <property type="match status" value="1"/>
</dbReference>
<dbReference type="InterPro" id="IPR000014">
    <property type="entry name" value="PAS"/>
</dbReference>
<dbReference type="Gene3D" id="3.30.450.20">
    <property type="entry name" value="PAS domain"/>
    <property type="match status" value="2"/>
</dbReference>
<comment type="catalytic activity">
    <reaction evidence="1">
        <text>L-glutamyl-[protein] + S-adenosyl-L-methionine = [protein]-L-glutamate 5-O-methyl ester + S-adenosyl-L-homocysteine</text>
        <dbReference type="Rhea" id="RHEA:24452"/>
        <dbReference type="Rhea" id="RHEA-COMP:10208"/>
        <dbReference type="Rhea" id="RHEA-COMP:10311"/>
        <dbReference type="ChEBI" id="CHEBI:29973"/>
        <dbReference type="ChEBI" id="CHEBI:57856"/>
        <dbReference type="ChEBI" id="CHEBI:59789"/>
        <dbReference type="ChEBI" id="CHEBI:82795"/>
        <dbReference type="EC" id="2.1.1.80"/>
    </reaction>
</comment>
<dbReference type="PANTHER" id="PTHR24422:SF10">
    <property type="entry name" value="CHEMOTAXIS PROTEIN METHYLTRANSFERASE 2"/>
    <property type="match status" value="1"/>
</dbReference>
<comment type="caution">
    <text evidence="9">The sequence shown here is derived from an EMBL/GenBank/DDBJ whole genome shotgun (WGS) entry which is preliminary data.</text>
</comment>
<accession>A0A2N6LGZ5</accession>
<dbReference type="PANTHER" id="PTHR24422">
    <property type="entry name" value="CHEMOTAXIS PROTEIN METHYLTRANSFERASE"/>
    <property type="match status" value="1"/>
</dbReference>
<evidence type="ECO:0000259" key="8">
    <source>
        <dbReference type="PROSITE" id="PS50123"/>
    </source>
</evidence>
<proteinExistence type="predicted"/>
<dbReference type="GO" id="GO:0032259">
    <property type="term" value="P:methylation"/>
    <property type="evidence" value="ECO:0007669"/>
    <property type="project" value="UniProtKB-KW"/>
</dbReference>
<dbReference type="Gene3D" id="3.40.50.150">
    <property type="entry name" value="Vaccinia Virus protein VP39"/>
    <property type="match status" value="1"/>
</dbReference>
<dbReference type="PROSITE" id="PS50112">
    <property type="entry name" value="PAS"/>
    <property type="match status" value="1"/>
</dbReference>
<dbReference type="InterPro" id="IPR035965">
    <property type="entry name" value="PAS-like_dom_sf"/>
</dbReference>
<evidence type="ECO:0000313" key="10">
    <source>
        <dbReference type="Proteomes" id="UP000235081"/>
    </source>
</evidence>
<feature type="domain" description="CheR-type methyltransferase" evidence="8">
    <location>
        <begin position="1"/>
        <end position="251"/>
    </location>
</feature>
<evidence type="ECO:0000259" key="7">
    <source>
        <dbReference type="PROSITE" id="PS50112"/>
    </source>
</evidence>
<dbReference type="SUPFAM" id="SSF53335">
    <property type="entry name" value="S-adenosyl-L-methionine-dependent methyltransferases"/>
    <property type="match status" value="1"/>
</dbReference>
<organism evidence="9 10">
    <name type="scientific">Fischerella thermalis CCMEE 5318</name>
    <dbReference type="NCBI Taxonomy" id="2019666"/>
    <lineage>
        <taxon>Bacteria</taxon>
        <taxon>Bacillati</taxon>
        <taxon>Cyanobacteriota</taxon>
        <taxon>Cyanophyceae</taxon>
        <taxon>Nostocales</taxon>
        <taxon>Hapalosiphonaceae</taxon>
        <taxon>Fischerella</taxon>
    </lineage>
</organism>
<evidence type="ECO:0000256" key="5">
    <source>
        <dbReference type="ARBA" id="ARBA00022691"/>
    </source>
</evidence>
<dbReference type="InterPro" id="IPR022642">
    <property type="entry name" value="CheR_C"/>
</dbReference>
<dbReference type="NCBIfam" id="TIGR00229">
    <property type="entry name" value="sensory_box"/>
    <property type="match status" value="1"/>
</dbReference>
<feature type="coiled-coil region" evidence="6">
    <location>
        <begin position="415"/>
        <end position="502"/>
    </location>
</feature>
<dbReference type="InterPro" id="IPR050903">
    <property type="entry name" value="Bact_Chemotaxis_MeTrfase"/>
</dbReference>
<feature type="domain" description="PAS" evidence="7">
    <location>
        <begin position="502"/>
        <end position="550"/>
    </location>
</feature>
<dbReference type="Gene3D" id="1.10.155.10">
    <property type="entry name" value="Chemotaxis receptor methyltransferase CheR, N-terminal domain"/>
    <property type="match status" value="1"/>
</dbReference>
<sequence length="621" mass="71600">MSTTETNPELENLLEYIKHNRGFDFGGYKRTSLSRRIKRRMQTIGVEDYNEYLDYLEVHPDEFVELFNTILINVTGFFRDAEAWEYIASNIIPQIITNKHPSQPIRVWSAGCASGEETYTLAMLLAEALGMEQYTARVKVFATDVDVEALEYARHANYSPKDIQTISPELLEKCFERVGGRYVVQKELRRGVIFGRHDLVQDAPISRIDLLVCRNTLMYFNSETQAKILDRFHFALHDHGFLFLGKAEMLFARNHSFTPVDLRRRIFTKVPNGNRRDLLLNITHFNTQQSTSEMVNPITRIHQAAFEIDPIAQVIVDVHNLLILANEQARSLFNLNTRDVGRPLQDLEISYRPIELRSRIDLVSTNRRAVILKDVEWSITEQETRFFDVHIIPLIDNNGGELLGVKIVFTDVTRFKQLQNELVHANQELETAYEELQSTNEELETTNEELQSTVEELETTNEELQSTNEELETMNEELQSTNEELHALNDELRQRSDELVQVNTFLESILSGLHSGVAVLNQDLHIQIWNYRAEDLWGVRADEVKGRHFLNLDIGLSVEQLRQPIRTCLLGELPYPEVTLQATNRRGRVILCKVSCTPLRGSTTRDIQGVILLMEEIDTSE</sequence>
<dbReference type="Pfam" id="PF08448">
    <property type="entry name" value="PAS_4"/>
    <property type="match status" value="1"/>
</dbReference>
<dbReference type="InterPro" id="IPR029063">
    <property type="entry name" value="SAM-dependent_MTases_sf"/>
</dbReference>
<dbReference type="CDD" id="cd00130">
    <property type="entry name" value="PAS"/>
    <property type="match status" value="1"/>
</dbReference>
<keyword evidence="3" id="KW-0489">Methyltransferase</keyword>
<dbReference type="SUPFAM" id="SSF47757">
    <property type="entry name" value="Chemotaxis receptor methyltransferase CheR, N-terminal domain"/>
    <property type="match status" value="1"/>
</dbReference>
<dbReference type="Pfam" id="PF13596">
    <property type="entry name" value="PAS_10"/>
    <property type="match status" value="1"/>
</dbReference>
<dbReference type="InterPro" id="IPR036804">
    <property type="entry name" value="CheR_N_sf"/>
</dbReference>
<evidence type="ECO:0000256" key="2">
    <source>
        <dbReference type="ARBA" id="ARBA00012534"/>
    </source>
</evidence>
<dbReference type="AlphaFoldDB" id="A0A2N6LGZ5"/>
<evidence type="ECO:0000256" key="1">
    <source>
        <dbReference type="ARBA" id="ARBA00001541"/>
    </source>
</evidence>
<evidence type="ECO:0000313" key="9">
    <source>
        <dbReference type="EMBL" id="PMB23151.1"/>
    </source>
</evidence>
<evidence type="ECO:0000256" key="4">
    <source>
        <dbReference type="ARBA" id="ARBA00022679"/>
    </source>
</evidence>
<dbReference type="PRINTS" id="PR00996">
    <property type="entry name" value="CHERMTFRASE"/>
</dbReference>
<protein>
    <recommendedName>
        <fullName evidence="2">protein-glutamate O-methyltransferase</fullName>
        <ecNumber evidence="2">2.1.1.80</ecNumber>
    </recommendedName>
</protein>
<dbReference type="SUPFAM" id="SSF55785">
    <property type="entry name" value="PYP-like sensor domain (PAS domain)"/>
    <property type="match status" value="2"/>
</dbReference>
<dbReference type="SMART" id="SM00091">
    <property type="entry name" value="PAS"/>
    <property type="match status" value="2"/>
</dbReference>
<dbReference type="InterPro" id="IPR013656">
    <property type="entry name" value="PAS_4"/>
</dbReference>
<evidence type="ECO:0000256" key="3">
    <source>
        <dbReference type="ARBA" id="ARBA00022603"/>
    </source>
</evidence>
<dbReference type="Pfam" id="PF01739">
    <property type="entry name" value="CheR"/>
    <property type="match status" value="1"/>
</dbReference>
<dbReference type="EMBL" id="NMQE01000305">
    <property type="protein sequence ID" value="PMB23151.1"/>
    <property type="molecule type" value="Genomic_DNA"/>
</dbReference>
<dbReference type="InterPro" id="IPR022641">
    <property type="entry name" value="CheR_N"/>
</dbReference>
<evidence type="ECO:0000256" key="6">
    <source>
        <dbReference type="SAM" id="Coils"/>
    </source>
</evidence>
<dbReference type="Proteomes" id="UP000235081">
    <property type="component" value="Unassembled WGS sequence"/>
</dbReference>
<reference evidence="9 10" key="1">
    <citation type="submission" date="2017-07" db="EMBL/GenBank/DDBJ databases">
        <title>Genomes of Fischerella (Mastigocladus) sp. strains.</title>
        <authorList>
            <person name="Miller S.R."/>
        </authorList>
    </citation>
    <scope>NUCLEOTIDE SEQUENCE [LARGE SCALE GENOMIC DNA]</scope>
    <source>
        <strain evidence="9 10">CCMEE 5318</strain>
    </source>
</reference>